<dbReference type="GeneID" id="19902418"/>
<dbReference type="HOGENOM" id="CLU_1602621_0_0_1"/>
<gene>
    <name evidence="2" type="ORF">W97_05107</name>
</gene>
<dbReference type="AlphaFoldDB" id="R7YVA4"/>
<organism evidence="2 3">
    <name type="scientific">Coniosporium apollinis (strain CBS 100218)</name>
    <name type="common">Rock-inhabiting black yeast</name>
    <dbReference type="NCBI Taxonomy" id="1168221"/>
    <lineage>
        <taxon>Eukaryota</taxon>
        <taxon>Fungi</taxon>
        <taxon>Dikarya</taxon>
        <taxon>Ascomycota</taxon>
        <taxon>Pezizomycotina</taxon>
        <taxon>Dothideomycetes</taxon>
        <taxon>Dothideomycetes incertae sedis</taxon>
        <taxon>Coniosporium</taxon>
    </lineage>
</organism>
<feature type="region of interest" description="Disordered" evidence="1">
    <location>
        <begin position="124"/>
        <end position="166"/>
    </location>
</feature>
<evidence type="ECO:0000313" key="3">
    <source>
        <dbReference type="Proteomes" id="UP000016924"/>
    </source>
</evidence>
<feature type="compositionally biased region" description="Low complexity" evidence="1">
    <location>
        <begin position="146"/>
        <end position="155"/>
    </location>
</feature>
<dbReference type="EMBL" id="JH767576">
    <property type="protein sequence ID" value="EON65865.1"/>
    <property type="molecule type" value="Genomic_DNA"/>
</dbReference>
<protein>
    <submittedName>
        <fullName evidence="2">Uncharacterized protein</fullName>
    </submittedName>
</protein>
<accession>R7YVA4</accession>
<evidence type="ECO:0000256" key="1">
    <source>
        <dbReference type="SAM" id="MobiDB-lite"/>
    </source>
</evidence>
<evidence type="ECO:0000313" key="2">
    <source>
        <dbReference type="EMBL" id="EON65865.1"/>
    </source>
</evidence>
<keyword evidence="3" id="KW-1185">Reference proteome</keyword>
<dbReference type="RefSeq" id="XP_007781182.1">
    <property type="nucleotide sequence ID" value="XM_007782992.1"/>
</dbReference>
<reference evidence="3" key="1">
    <citation type="submission" date="2012-06" db="EMBL/GenBank/DDBJ databases">
        <title>The genome sequence of Coniosporium apollinis CBS 100218.</title>
        <authorList>
            <consortium name="The Broad Institute Genome Sequencing Platform"/>
            <person name="Cuomo C."/>
            <person name="Gorbushina A."/>
            <person name="Noack S."/>
            <person name="Walker B."/>
            <person name="Young S.K."/>
            <person name="Zeng Q."/>
            <person name="Gargeya S."/>
            <person name="Fitzgerald M."/>
            <person name="Haas B."/>
            <person name="Abouelleil A."/>
            <person name="Alvarado L."/>
            <person name="Arachchi H.M."/>
            <person name="Berlin A.M."/>
            <person name="Chapman S.B."/>
            <person name="Goldberg J."/>
            <person name="Griggs A."/>
            <person name="Gujja S."/>
            <person name="Hansen M."/>
            <person name="Howarth C."/>
            <person name="Imamovic A."/>
            <person name="Larimer J."/>
            <person name="McCowan C."/>
            <person name="Montmayeur A."/>
            <person name="Murphy C."/>
            <person name="Neiman D."/>
            <person name="Pearson M."/>
            <person name="Priest M."/>
            <person name="Roberts A."/>
            <person name="Saif S."/>
            <person name="Shea T."/>
            <person name="Sisk P."/>
            <person name="Sykes S."/>
            <person name="Wortman J."/>
            <person name="Nusbaum C."/>
            <person name="Birren B."/>
        </authorList>
    </citation>
    <scope>NUCLEOTIDE SEQUENCE [LARGE SCALE GENOMIC DNA]</scope>
    <source>
        <strain evidence="3">CBS 100218</strain>
    </source>
</reference>
<name>R7YVA4_CONA1</name>
<dbReference type="Proteomes" id="UP000016924">
    <property type="component" value="Unassembled WGS sequence"/>
</dbReference>
<sequence length="166" mass="18022">MPHNYFGPIFAPDPNVALPLTPSHGALMVSLRRTFRVYRDLSSGAILADQLVLLRMLQDLYTRPLPIRSNDNLEESPTGVGIEVDVTHEEANTSVAHEKTRQLNPFALTMSGRHEALFDSSAPIGHAHQKPATDTFAKHTQGSGIGINSSQSASAPHLPAVQPSRK</sequence>
<proteinExistence type="predicted"/>